<keyword evidence="4" id="KW-1185">Reference proteome</keyword>
<accession>A0A7K1Y826</accession>
<evidence type="ECO:0000259" key="2">
    <source>
        <dbReference type="Pfam" id="PF06057"/>
    </source>
</evidence>
<comment type="caution">
    <text evidence="3">The sequence shown here is derived from an EMBL/GenBank/DDBJ whole genome shotgun (WGS) entry which is preliminary data.</text>
</comment>
<protein>
    <recommendedName>
        <fullName evidence="2">Bacterial virulence domain-containing protein</fullName>
    </recommendedName>
</protein>
<dbReference type="InterPro" id="IPR010333">
    <property type="entry name" value="VirJ"/>
</dbReference>
<dbReference type="Pfam" id="PF06057">
    <property type="entry name" value="VirJ"/>
    <property type="match status" value="1"/>
</dbReference>
<keyword evidence="1" id="KW-0472">Membrane</keyword>
<organism evidence="3 4">
    <name type="scientific">Hufsiella arboris</name>
    <dbReference type="NCBI Taxonomy" id="2695275"/>
    <lineage>
        <taxon>Bacteria</taxon>
        <taxon>Pseudomonadati</taxon>
        <taxon>Bacteroidota</taxon>
        <taxon>Sphingobacteriia</taxon>
        <taxon>Sphingobacteriales</taxon>
        <taxon>Sphingobacteriaceae</taxon>
        <taxon>Hufsiella</taxon>
    </lineage>
</organism>
<keyword evidence="1" id="KW-1133">Transmembrane helix</keyword>
<proteinExistence type="predicted"/>
<feature type="transmembrane region" description="Helical" evidence="1">
    <location>
        <begin position="129"/>
        <end position="148"/>
    </location>
</feature>
<dbReference type="InterPro" id="IPR029058">
    <property type="entry name" value="AB_hydrolase_fold"/>
</dbReference>
<feature type="transmembrane region" description="Helical" evidence="1">
    <location>
        <begin position="6"/>
        <end position="26"/>
    </location>
</feature>
<dbReference type="Proteomes" id="UP000466586">
    <property type="component" value="Unassembled WGS sequence"/>
</dbReference>
<evidence type="ECO:0000313" key="3">
    <source>
        <dbReference type="EMBL" id="MXV50521.1"/>
    </source>
</evidence>
<dbReference type="AlphaFoldDB" id="A0A7K1Y826"/>
<dbReference type="EMBL" id="WVHT01000002">
    <property type="protein sequence ID" value="MXV50521.1"/>
    <property type="molecule type" value="Genomic_DNA"/>
</dbReference>
<reference evidence="3 4" key="1">
    <citation type="submission" date="2019-11" db="EMBL/GenBank/DDBJ databases">
        <title>Pedobacter sp. HMF7647 Genome sequencing and assembly.</title>
        <authorList>
            <person name="Kang H."/>
            <person name="Kim H."/>
            <person name="Joh K."/>
        </authorList>
    </citation>
    <scope>NUCLEOTIDE SEQUENCE [LARGE SCALE GENOMIC DNA]</scope>
    <source>
        <strain evidence="3 4">HMF7647</strain>
    </source>
</reference>
<dbReference type="Gene3D" id="3.40.50.1820">
    <property type="entry name" value="alpha/beta hydrolase"/>
    <property type="match status" value="1"/>
</dbReference>
<evidence type="ECO:0000313" key="4">
    <source>
        <dbReference type="Proteomes" id="UP000466586"/>
    </source>
</evidence>
<sequence>MTNESIMRILILLIVISAFATSFIACKTPSKASRLNTDHTVPKPDLKLPLEIMPSNGSSGDTMLFFISGDGGWKQFDQDLCDTFTARGIPAVALNSLKYFWHKKTPDRLAKDAASLLTSYQKTWRKKQIILIGFSFGADVMPFVYNQLPGQLRKNVCSLLMLSPSSSTDFSVHLTDLIGIDADKRTYNIYQEFKKVQPIKPIVFYGKEEKSIPHEFLNAAPIMVDGGHHYLNANQLIYEKALNSF</sequence>
<evidence type="ECO:0000256" key="1">
    <source>
        <dbReference type="SAM" id="Phobius"/>
    </source>
</evidence>
<feature type="domain" description="Bacterial virulence" evidence="2">
    <location>
        <begin position="61"/>
        <end position="239"/>
    </location>
</feature>
<gene>
    <name evidence="3" type="ORF">GS399_06010</name>
</gene>
<keyword evidence="1" id="KW-0812">Transmembrane</keyword>
<dbReference type="RefSeq" id="WP_160843688.1">
    <property type="nucleotide sequence ID" value="NZ_WVHT01000002.1"/>
</dbReference>
<name>A0A7K1Y826_9SPHI</name>
<dbReference type="SUPFAM" id="SSF53474">
    <property type="entry name" value="alpha/beta-Hydrolases"/>
    <property type="match status" value="1"/>
</dbReference>